<sequence>MTKKHSICKVIFSGKSGKCYKGYIISRKFTETASIFAQNHSFVLEFIPLWKAIIFKKPKGRWVRLKDVSLEYLRETPFKVEKYSCIAEMDTYRKYKTNEEANREEKIND</sequence>
<dbReference type="RefSeq" id="WP_101850267.1">
    <property type="nucleotide sequence ID" value="NZ_CATOVB010000001.1"/>
</dbReference>
<evidence type="ECO:0000313" key="1">
    <source>
        <dbReference type="EMBL" id="MEL0565345.1"/>
    </source>
</evidence>
<proteinExistence type="predicted"/>
<organism evidence="1 2">
    <name type="scientific">Lactobacillus jensenii</name>
    <dbReference type="NCBI Taxonomy" id="109790"/>
    <lineage>
        <taxon>Bacteria</taxon>
        <taxon>Bacillati</taxon>
        <taxon>Bacillota</taxon>
        <taxon>Bacilli</taxon>
        <taxon>Lactobacillales</taxon>
        <taxon>Lactobacillaceae</taxon>
        <taxon>Lactobacillus</taxon>
    </lineage>
</organism>
<accession>A0ABU9FMD2</accession>
<evidence type="ECO:0000313" key="2">
    <source>
        <dbReference type="Proteomes" id="UP001385848"/>
    </source>
</evidence>
<gene>
    <name evidence="1" type="ORF">AAC431_05325</name>
</gene>
<protein>
    <submittedName>
        <fullName evidence="1">Uncharacterized protein</fullName>
    </submittedName>
</protein>
<dbReference type="EMBL" id="JBBVUL010000008">
    <property type="protein sequence ID" value="MEL0565345.1"/>
    <property type="molecule type" value="Genomic_DNA"/>
</dbReference>
<name>A0ABU9FMD2_LACJE</name>
<comment type="caution">
    <text evidence="1">The sequence shown here is derived from an EMBL/GenBank/DDBJ whole genome shotgun (WGS) entry which is preliminary data.</text>
</comment>
<keyword evidence="2" id="KW-1185">Reference proteome</keyword>
<reference evidence="1 2" key="1">
    <citation type="submission" date="2024-04" db="EMBL/GenBank/DDBJ databases">
        <title>Three lactobacilli isolated from voided urine samples from females with type 2 diabetes.</title>
        <authorList>
            <person name="Kula A."/>
            <person name="Stegman N."/>
            <person name="Putonti C."/>
        </authorList>
    </citation>
    <scope>NUCLEOTIDE SEQUENCE [LARGE SCALE GENOMIC DNA]</scope>
    <source>
        <strain evidence="1 2">1855</strain>
    </source>
</reference>
<dbReference type="Proteomes" id="UP001385848">
    <property type="component" value="Unassembled WGS sequence"/>
</dbReference>